<dbReference type="InterPro" id="IPR050469">
    <property type="entry name" value="Diguanylate_Cyclase"/>
</dbReference>
<evidence type="ECO:0000256" key="2">
    <source>
        <dbReference type="ARBA" id="ARBA00034247"/>
    </source>
</evidence>
<dbReference type="SUPFAM" id="SSF55073">
    <property type="entry name" value="Nucleotide cyclase"/>
    <property type="match status" value="1"/>
</dbReference>
<dbReference type="PROSITE" id="PS50887">
    <property type="entry name" value="GGDEF"/>
    <property type="match status" value="1"/>
</dbReference>
<dbReference type="GO" id="GO:1902201">
    <property type="term" value="P:negative regulation of bacterial-type flagellum-dependent cell motility"/>
    <property type="evidence" value="ECO:0007669"/>
    <property type="project" value="TreeGrafter"/>
</dbReference>
<dbReference type="InterPro" id="IPR042463">
    <property type="entry name" value="HNOB_dom_associated_sf"/>
</dbReference>
<protein>
    <recommendedName>
        <fullName evidence="1">diguanylate cyclase</fullName>
        <ecNumber evidence="1">2.7.7.65</ecNumber>
    </recommendedName>
</protein>
<name>A0AA48HFA9_9RHOB</name>
<evidence type="ECO:0000313" key="4">
    <source>
        <dbReference type="EMBL" id="BDW84564.1"/>
    </source>
</evidence>
<dbReference type="EC" id="2.7.7.65" evidence="1"/>
<keyword evidence="5" id="KW-1185">Reference proteome</keyword>
<dbReference type="InterPro" id="IPR000160">
    <property type="entry name" value="GGDEF_dom"/>
</dbReference>
<dbReference type="InterPro" id="IPR043128">
    <property type="entry name" value="Rev_trsase/Diguanyl_cyclase"/>
</dbReference>
<sequence>MIGLPPSLDRVIGLSGGALDVLMPMHLWADPEGRVVQAGPTLTKMARRGPLAGLPLFRLIELRRPSRVATMPGLEALAGQRLGLVLRNAPDLPLRGALTTLPAGTGLILDISLGLSFARAVSEFGLTLNDFSPCDQTVELLYLHEANSATMALSRHLSQRLDAARAEAEAQALSDPLTGLANRRAMDAAIARCLDDPTQDFGIMHLDLDLFKQVNDSFGHAAGDAVLERVGAILRHQLRQRDLAGRVGGDEFLVLLRDCAGRAEMEQVAARLIATIEEPLPFQDHLCRVSASIGFAASVDYPKRPDLTRLLADADAALYAAKRAGRRRWAAHVPPVAPAARRAADGVAYPPGD</sequence>
<dbReference type="GO" id="GO:0043709">
    <property type="term" value="P:cell adhesion involved in single-species biofilm formation"/>
    <property type="evidence" value="ECO:0007669"/>
    <property type="project" value="TreeGrafter"/>
</dbReference>
<reference evidence="4 5" key="1">
    <citation type="submission" date="2023-01" db="EMBL/GenBank/DDBJ databases">
        <title>Complete genome sequence of Roseicyclus marinus strain Dej080120_10.</title>
        <authorList>
            <person name="Ueki S."/>
            <person name="Maruyama F."/>
        </authorList>
    </citation>
    <scope>NUCLEOTIDE SEQUENCE [LARGE SCALE GENOMIC DNA]</scope>
    <source>
        <strain evidence="4 5">Dej080120_10</strain>
    </source>
</reference>
<proteinExistence type="predicted"/>
<dbReference type="Gene3D" id="3.30.70.270">
    <property type="match status" value="1"/>
</dbReference>
<gene>
    <name evidence="4" type="ORF">MACH21_07410</name>
</gene>
<evidence type="ECO:0000313" key="5">
    <source>
        <dbReference type="Proteomes" id="UP001337723"/>
    </source>
</evidence>
<dbReference type="SMART" id="SM00267">
    <property type="entry name" value="GGDEF"/>
    <property type="match status" value="1"/>
</dbReference>
<evidence type="ECO:0000256" key="1">
    <source>
        <dbReference type="ARBA" id="ARBA00012528"/>
    </source>
</evidence>
<dbReference type="KEGG" id="rmai:MACH21_07410"/>
<organism evidence="4 5">
    <name type="scientific">Roseicyclus marinus</name>
    <dbReference type="NCBI Taxonomy" id="2161673"/>
    <lineage>
        <taxon>Bacteria</taxon>
        <taxon>Pseudomonadati</taxon>
        <taxon>Pseudomonadota</taxon>
        <taxon>Alphaproteobacteria</taxon>
        <taxon>Rhodobacterales</taxon>
        <taxon>Roseobacteraceae</taxon>
        <taxon>Roseicyclus</taxon>
    </lineage>
</organism>
<dbReference type="FunFam" id="3.30.70.270:FF:000001">
    <property type="entry name" value="Diguanylate cyclase domain protein"/>
    <property type="match status" value="1"/>
</dbReference>
<dbReference type="EMBL" id="AP027266">
    <property type="protein sequence ID" value="BDW84564.1"/>
    <property type="molecule type" value="Genomic_DNA"/>
</dbReference>
<dbReference type="NCBIfam" id="TIGR00254">
    <property type="entry name" value="GGDEF"/>
    <property type="match status" value="1"/>
</dbReference>
<dbReference type="RefSeq" id="WP_338274531.1">
    <property type="nucleotide sequence ID" value="NZ_AP027266.1"/>
</dbReference>
<feature type="domain" description="GGDEF" evidence="3">
    <location>
        <begin position="199"/>
        <end position="334"/>
    </location>
</feature>
<dbReference type="PANTHER" id="PTHR45138">
    <property type="entry name" value="REGULATORY COMPONENTS OF SENSORY TRANSDUCTION SYSTEM"/>
    <property type="match status" value="1"/>
</dbReference>
<dbReference type="GO" id="GO:0052621">
    <property type="term" value="F:diguanylate cyclase activity"/>
    <property type="evidence" value="ECO:0007669"/>
    <property type="project" value="UniProtKB-EC"/>
</dbReference>
<accession>A0AA48HFA9</accession>
<evidence type="ECO:0000259" key="3">
    <source>
        <dbReference type="PROSITE" id="PS50887"/>
    </source>
</evidence>
<dbReference type="PANTHER" id="PTHR45138:SF9">
    <property type="entry name" value="DIGUANYLATE CYCLASE DGCM-RELATED"/>
    <property type="match status" value="1"/>
</dbReference>
<dbReference type="Gene3D" id="3.30.450.260">
    <property type="entry name" value="Haem NO binding associated domain"/>
    <property type="match status" value="1"/>
</dbReference>
<dbReference type="Pfam" id="PF00990">
    <property type="entry name" value="GGDEF"/>
    <property type="match status" value="1"/>
</dbReference>
<dbReference type="Proteomes" id="UP001337723">
    <property type="component" value="Chromosome"/>
</dbReference>
<dbReference type="InterPro" id="IPR029787">
    <property type="entry name" value="Nucleotide_cyclase"/>
</dbReference>
<dbReference type="CDD" id="cd01949">
    <property type="entry name" value="GGDEF"/>
    <property type="match status" value="1"/>
</dbReference>
<dbReference type="GO" id="GO:0005886">
    <property type="term" value="C:plasma membrane"/>
    <property type="evidence" value="ECO:0007669"/>
    <property type="project" value="TreeGrafter"/>
</dbReference>
<comment type="catalytic activity">
    <reaction evidence="2">
        <text>2 GTP = 3',3'-c-di-GMP + 2 diphosphate</text>
        <dbReference type="Rhea" id="RHEA:24898"/>
        <dbReference type="ChEBI" id="CHEBI:33019"/>
        <dbReference type="ChEBI" id="CHEBI:37565"/>
        <dbReference type="ChEBI" id="CHEBI:58805"/>
        <dbReference type="EC" id="2.7.7.65"/>
    </reaction>
</comment>
<dbReference type="AlphaFoldDB" id="A0AA48HFA9"/>